<dbReference type="EMBL" id="ML000150">
    <property type="protein sequence ID" value="RKO84399.1"/>
    <property type="molecule type" value="Genomic_DNA"/>
</dbReference>
<dbReference type="PANTHER" id="PTHR32419:SF6">
    <property type="entry name" value="GLUTATHIONE S-TRANSFERASE OMEGA-LIKE 1-RELATED"/>
    <property type="match status" value="1"/>
</dbReference>
<keyword evidence="2" id="KW-0808">Transferase</keyword>
<evidence type="ECO:0000313" key="2">
    <source>
        <dbReference type="EMBL" id="RKO84399.1"/>
    </source>
</evidence>
<dbReference type="PANTHER" id="PTHR32419">
    <property type="entry name" value="GLUTATHIONYL-HYDROQUINONE REDUCTASE"/>
    <property type="match status" value="1"/>
</dbReference>
<dbReference type="InterPro" id="IPR047047">
    <property type="entry name" value="GST_Omega-like_C"/>
</dbReference>
<protein>
    <submittedName>
        <fullName evidence="2">Glutathione S-transferase omega-like protein</fullName>
    </submittedName>
</protein>
<dbReference type="CDD" id="cd03190">
    <property type="entry name" value="GST_C_Omega_like"/>
    <property type="match status" value="1"/>
</dbReference>
<name>A0A4P9VXF0_9FUNG</name>
<dbReference type="GO" id="GO:0004364">
    <property type="term" value="F:glutathione transferase activity"/>
    <property type="evidence" value="ECO:0007669"/>
    <property type="project" value="InterPro"/>
</dbReference>
<dbReference type="Proteomes" id="UP000269721">
    <property type="component" value="Unassembled WGS sequence"/>
</dbReference>
<evidence type="ECO:0000259" key="1">
    <source>
        <dbReference type="PROSITE" id="PS50405"/>
    </source>
</evidence>
<dbReference type="Gene3D" id="1.20.1050.10">
    <property type="match status" value="1"/>
</dbReference>
<feature type="domain" description="GST C-terminal" evidence="1">
    <location>
        <begin position="73"/>
        <end position="198"/>
    </location>
</feature>
<dbReference type="PROSITE" id="PS50405">
    <property type="entry name" value="GST_CTER"/>
    <property type="match status" value="1"/>
</dbReference>
<dbReference type="InterPro" id="IPR010987">
    <property type="entry name" value="Glutathione-S-Trfase_C-like"/>
</dbReference>
<dbReference type="SUPFAM" id="SSF47616">
    <property type="entry name" value="GST C-terminal domain-like"/>
    <property type="match status" value="1"/>
</dbReference>
<dbReference type="InterPro" id="IPR036282">
    <property type="entry name" value="Glutathione-S-Trfase_C_sf"/>
</dbReference>
<dbReference type="AlphaFoldDB" id="A0A4P9VXF0"/>
<dbReference type="GO" id="GO:0005737">
    <property type="term" value="C:cytoplasm"/>
    <property type="evidence" value="ECO:0007669"/>
    <property type="project" value="TreeGrafter"/>
</dbReference>
<proteinExistence type="predicted"/>
<gene>
    <name evidence="2" type="ORF">BDK51DRAFT_23043</name>
</gene>
<organism evidence="2 3">
    <name type="scientific">Blyttiomyces helicus</name>
    <dbReference type="NCBI Taxonomy" id="388810"/>
    <lineage>
        <taxon>Eukaryota</taxon>
        <taxon>Fungi</taxon>
        <taxon>Fungi incertae sedis</taxon>
        <taxon>Chytridiomycota</taxon>
        <taxon>Chytridiomycota incertae sedis</taxon>
        <taxon>Chytridiomycetes</taxon>
        <taxon>Chytridiomycetes incertae sedis</taxon>
        <taxon>Blyttiomyces</taxon>
    </lineage>
</organism>
<sequence>ETPGAIPDTVNGAKKIREIYFKANADYSGRFTVPVLWDKKLNTIVNNESSEIIRMFNTAFDEWSTVPGVSFYPDDLAAEIDAMNDSVYDTINNGVYKTGFATAQEPYEKHHAALFASLDRIEELLGKNTYLVGGRLTEADIRLFTTIVRFDPVYHSHFKCSQGTITHNYPNILRWLRMVYQIPKVAETVNMEHIKKHYYMSHVQINPTQVVPVW</sequence>
<feature type="non-terminal residue" evidence="2">
    <location>
        <position position="1"/>
    </location>
</feature>
<reference evidence="3" key="1">
    <citation type="journal article" date="2018" name="Nat. Microbiol.">
        <title>Leveraging single-cell genomics to expand the fungal tree of life.</title>
        <authorList>
            <person name="Ahrendt S.R."/>
            <person name="Quandt C.A."/>
            <person name="Ciobanu D."/>
            <person name="Clum A."/>
            <person name="Salamov A."/>
            <person name="Andreopoulos B."/>
            <person name="Cheng J.F."/>
            <person name="Woyke T."/>
            <person name="Pelin A."/>
            <person name="Henrissat B."/>
            <person name="Reynolds N.K."/>
            <person name="Benny G.L."/>
            <person name="Smith M.E."/>
            <person name="James T.Y."/>
            <person name="Grigoriev I.V."/>
        </authorList>
    </citation>
    <scope>NUCLEOTIDE SEQUENCE [LARGE SCALE GENOMIC DNA]</scope>
</reference>
<dbReference type="Pfam" id="PF13410">
    <property type="entry name" value="GST_C_2"/>
    <property type="match status" value="1"/>
</dbReference>
<dbReference type="OrthoDB" id="2309723at2759"/>
<evidence type="ECO:0000313" key="3">
    <source>
        <dbReference type="Proteomes" id="UP000269721"/>
    </source>
</evidence>
<keyword evidence="3" id="KW-1185">Reference proteome</keyword>
<accession>A0A4P9VXF0</accession>
<dbReference type="Gene3D" id="3.40.30.10">
    <property type="entry name" value="Glutaredoxin"/>
    <property type="match status" value="1"/>
</dbReference>
<dbReference type="InterPro" id="IPR016639">
    <property type="entry name" value="GST_Omega/GSH"/>
</dbReference>